<dbReference type="Proteomes" id="UP000092460">
    <property type="component" value="Unassembled WGS sequence"/>
</dbReference>
<organism evidence="1 2">
    <name type="scientific">Glossina palpalis gambiensis</name>
    <dbReference type="NCBI Taxonomy" id="67801"/>
    <lineage>
        <taxon>Eukaryota</taxon>
        <taxon>Metazoa</taxon>
        <taxon>Ecdysozoa</taxon>
        <taxon>Arthropoda</taxon>
        <taxon>Hexapoda</taxon>
        <taxon>Insecta</taxon>
        <taxon>Pterygota</taxon>
        <taxon>Neoptera</taxon>
        <taxon>Endopterygota</taxon>
        <taxon>Diptera</taxon>
        <taxon>Brachycera</taxon>
        <taxon>Muscomorpha</taxon>
        <taxon>Hippoboscoidea</taxon>
        <taxon>Glossinidae</taxon>
        <taxon>Glossina</taxon>
    </lineage>
</organism>
<reference evidence="1" key="2">
    <citation type="submission" date="2020-05" db="UniProtKB">
        <authorList>
            <consortium name="EnsemblMetazoa"/>
        </authorList>
    </citation>
    <scope>IDENTIFICATION</scope>
    <source>
        <strain evidence="1">IAEA</strain>
    </source>
</reference>
<sequence>MRFTNDLNDLGGIAFTFTGIASAISRLLINTVVGANEPSRLVLDSTNWVRQWTSGRSPPFLPHILPACRDLDAQLWKSLCNPLATVSLAAILFESRGGSFD</sequence>
<dbReference type="EMBL" id="JXJN01011073">
    <property type="status" value="NOT_ANNOTATED_CDS"/>
    <property type="molecule type" value="Genomic_DNA"/>
</dbReference>
<name>A0A1B0BAN1_9MUSC</name>
<dbReference type="VEuPathDB" id="VectorBase:GPPI024075"/>
<protein>
    <submittedName>
        <fullName evidence="1">Uncharacterized protein</fullName>
    </submittedName>
</protein>
<evidence type="ECO:0000313" key="1">
    <source>
        <dbReference type="EnsemblMetazoa" id="GPPI024075-PA"/>
    </source>
</evidence>
<proteinExistence type="predicted"/>
<reference evidence="2" key="1">
    <citation type="submission" date="2015-01" db="EMBL/GenBank/DDBJ databases">
        <authorList>
            <person name="Aksoy S."/>
            <person name="Warren W."/>
            <person name="Wilson R.K."/>
        </authorList>
    </citation>
    <scope>NUCLEOTIDE SEQUENCE [LARGE SCALE GENOMIC DNA]</scope>
    <source>
        <strain evidence="2">IAEA</strain>
    </source>
</reference>
<dbReference type="EMBL" id="JXJN01011072">
    <property type="status" value="NOT_ANNOTATED_CDS"/>
    <property type="molecule type" value="Genomic_DNA"/>
</dbReference>
<dbReference type="EnsemblMetazoa" id="GPPI024075-RA">
    <property type="protein sequence ID" value="GPPI024075-PA"/>
    <property type="gene ID" value="GPPI024075"/>
</dbReference>
<dbReference type="AlphaFoldDB" id="A0A1B0BAN1"/>
<accession>A0A1B0BAN1</accession>
<evidence type="ECO:0000313" key="2">
    <source>
        <dbReference type="Proteomes" id="UP000092460"/>
    </source>
</evidence>
<keyword evidence="2" id="KW-1185">Reference proteome</keyword>